<protein>
    <submittedName>
        <fullName evidence="2">Thioredoxin domain-containing protein</fullName>
    </submittedName>
</protein>
<dbReference type="Gene3D" id="3.40.30.10">
    <property type="entry name" value="Glutaredoxin"/>
    <property type="match status" value="1"/>
</dbReference>
<dbReference type="Proteomes" id="UP001277761">
    <property type="component" value="Unassembled WGS sequence"/>
</dbReference>
<reference evidence="2 3" key="1">
    <citation type="submission" date="2023-11" db="EMBL/GenBank/DDBJ databases">
        <authorList>
            <person name="Xu M."/>
            <person name="Jiang T."/>
        </authorList>
    </citation>
    <scope>NUCLEOTIDE SEQUENCE [LARGE SCALE GENOMIC DNA]</scope>
    <source>
        <strain evidence="2 3">SD</strain>
    </source>
</reference>
<keyword evidence="3" id="KW-1185">Reference proteome</keyword>
<dbReference type="Pfam" id="PF03190">
    <property type="entry name" value="Thioredox_DsbH"/>
    <property type="match status" value="1"/>
</dbReference>
<dbReference type="CDD" id="cd02955">
    <property type="entry name" value="SSP411"/>
    <property type="match status" value="1"/>
</dbReference>
<gene>
    <name evidence="2" type="ORF">SK069_16205</name>
</gene>
<feature type="domain" description="Spermatogenesis-associated protein 20-like TRX" evidence="1">
    <location>
        <begin position="3"/>
        <end position="162"/>
    </location>
</feature>
<evidence type="ECO:0000259" key="1">
    <source>
        <dbReference type="Pfam" id="PF03190"/>
    </source>
</evidence>
<dbReference type="EMBL" id="JAXAVX010000011">
    <property type="protein sequence ID" value="MDX8153141.1"/>
    <property type="molecule type" value="Genomic_DNA"/>
</dbReference>
<name>A0ABU4VMS2_9ACTN</name>
<sequence length="670" mass="71560">MPNALAAETSPYLRQHAENPVDWLPWGPEALERAAREDRPLLVSIGYAACHWCHVMARESFADPDVASVMNDAFVCVKVDREERPDVDALWMDAVQAMTGQGGWPLHVFLTPEQRPIHGGTYFPPAPRDGLPSWRMVLDAVAEAWGARRDELRAELAGIDERLSGAAALRAADELPAPGRLDDAVRDLRGGFDSVHGGWGRREKFPPHATLLLLLQRAAGGGPTADAAAAMARQTLRSMASGGVHDQLGGGFHRYAVDPAWSVPHFEKLLTDNALLVRAYLDGWRLWGDPALRETAERTIAFLLRELRGAEGGFATALDADSADGEGAFYRWTAAEVRAALSPQDAAAAGRWLALDEGGADVLEDRGPRPDDATLGRIRAALLAAREQRPRPALDDQRLAAGNALAIHALAEASAILDRPELLDAAREAASFVRRELTVDGRLRRSWCPRPGPDGTVRARHAAVLEDHGFLLEAAIALFEADGDPADLAWAQELAATIASRFGDPDGAGWFSTADDAEALLVRRKELDDAPVPSGGAATARGLLRLAALTGEHAHVAAAEGWLRLAAPLAARAPQAVAASLLALDERHRPAREVAIVGPAPERGALVAVVRERPRPGVVLAMGDGADDRGVALLEGRRPVGGRATAYVCEGFACRAPVTDPGELRALLDA</sequence>
<dbReference type="InterPro" id="IPR008928">
    <property type="entry name" value="6-hairpin_glycosidase_sf"/>
</dbReference>
<comment type="caution">
    <text evidence="2">The sequence shown here is derived from an EMBL/GenBank/DDBJ whole genome shotgun (WGS) entry which is preliminary data.</text>
</comment>
<evidence type="ECO:0000313" key="3">
    <source>
        <dbReference type="Proteomes" id="UP001277761"/>
    </source>
</evidence>
<dbReference type="PANTHER" id="PTHR42899:SF1">
    <property type="entry name" value="SPERMATOGENESIS-ASSOCIATED PROTEIN 20"/>
    <property type="match status" value="1"/>
</dbReference>
<dbReference type="SUPFAM" id="SSF48208">
    <property type="entry name" value="Six-hairpin glycosidases"/>
    <property type="match status" value="1"/>
</dbReference>
<dbReference type="RefSeq" id="WP_319955292.1">
    <property type="nucleotide sequence ID" value="NZ_JAXAVX010000011.1"/>
</dbReference>
<dbReference type="InterPro" id="IPR012341">
    <property type="entry name" value="6hp_glycosidase-like_sf"/>
</dbReference>
<dbReference type="InterPro" id="IPR036249">
    <property type="entry name" value="Thioredoxin-like_sf"/>
</dbReference>
<dbReference type="Gene3D" id="1.50.10.10">
    <property type="match status" value="1"/>
</dbReference>
<accession>A0ABU4VMS2</accession>
<dbReference type="PANTHER" id="PTHR42899">
    <property type="entry name" value="SPERMATOGENESIS-ASSOCIATED PROTEIN 20"/>
    <property type="match status" value="1"/>
</dbReference>
<dbReference type="InterPro" id="IPR004879">
    <property type="entry name" value="Ssp411-like_TRX"/>
</dbReference>
<dbReference type="PIRSF" id="PIRSF006402">
    <property type="entry name" value="UCP006402_thioredoxin"/>
    <property type="match status" value="1"/>
</dbReference>
<proteinExistence type="predicted"/>
<evidence type="ECO:0000313" key="2">
    <source>
        <dbReference type="EMBL" id="MDX8153141.1"/>
    </source>
</evidence>
<dbReference type="InterPro" id="IPR024705">
    <property type="entry name" value="Ssp411"/>
</dbReference>
<organism evidence="2 3">
    <name type="scientific">Patulibacter brassicae</name>
    <dbReference type="NCBI Taxonomy" id="1705717"/>
    <lineage>
        <taxon>Bacteria</taxon>
        <taxon>Bacillati</taxon>
        <taxon>Actinomycetota</taxon>
        <taxon>Thermoleophilia</taxon>
        <taxon>Solirubrobacterales</taxon>
        <taxon>Patulibacteraceae</taxon>
        <taxon>Patulibacter</taxon>
    </lineage>
</organism>
<dbReference type="SUPFAM" id="SSF52833">
    <property type="entry name" value="Thioredoxin-like"/>
    <property type="match status" value="1"/>
</dbReference>